<comment type="caution">
    <text evidence="3">The sequence shown here is derived from an EMBL/GenBank/DDBJ whole genome shotgun (WGS) entry which is preliminary data.</text>
</comment>
<name>A0A9D1H196_9FIRM</name>
<dbReference type="PANTHER" id="PTHR45661:SF3">
    <property type="entry name" value="IG-LIKE DOMAIN-CONTAINING PROTEIN"/>
    <property type="match status" value="1"/>
</dbReference>
<evidence type="ECO:0000313" key="4">
    <source>
        <dbReference type="Proteomes" id="UP000824165"/>
    </source>
</evidence>
<keyword evidence="1" id="KW-0732">Signal</keyword>
<gene>
    <name evidence="3" type="ORF">IAA60_00760</name>
</gene>
<dbReference type="InterPro" id="IPR053139">
    <property type="entry name" value="Surface_bspA-like"/>
</dbReference>
<dbReference type="EMBL" id="DVLU01000006">
    <property type="protein sequence ID" value="HIT84413.1"/>
    <property type="molecule type" value="Genomic_DNA"/>
</dbReference>
<organism evidence="3 4">
    <name type="scientific">Candidatus Ornithomonoglobus intestinigallinarum</name>
    <dbReference type="NCBI Taxonomy" id="2840894"/>
    <lineage>
        <taxon>Bacteria</taxon>
        <taxon>Bacillati</taxon>
        <taxon>Bacillota</taxon>
        <taxon>Clostridia</taxon>
        <taxon>Candidatus Ornithomonoglobus</taxon>
    </lineage>
</organism>
<dbReference type="SUPFAM" id="SSF52058">
    <property type="entry name" value="L domain-like"/>
    <property type="match status" value="1"/>
</dbReference>
<dbReference type="PANTHER" id="PTHR45661">
    <property type="entry name" value="SURFACE ANTIGEN"/>
    <property type="match status" value="1"/>
</dbReference>
<feature type="domain" description="Copper amine oxidase-like N-terminal" evidence="2">
    <location>
        <begin position="344"/>
        <end position="452"/>
    </location>
</feature>
<feature type="chain" id="PRO_5038373399" evidence="1">
    <location>
        <begin position="24"/>
        <end position="454"/>
    </location>
</feature>
<dbReference type="InterPro" id="IPR026906">
    <property type="entry name" value="LRR_5"/>
</dbReference>
<dbReference type="SUPFAM" id="SSF55383">
    <property type="entry name" value="Copper amine oxidase, domain N"/>
    <property type="match status" value="1"/>
</dbReference>
<proteinExistence type="predicted"/>
<dbReference type="Pfam" id="PF13306">
    <property type="entry name" value="LRR_5"/>
    <property type="match status" value="1"/>
</dbReference>
<reference evidence="3" key="1">
    <citation type="submission" date="2020-10" db="EMBL/GenBank/DDBJ databases">
        <authorList>
            <person name="Gilroy R."/>
        </authorList>
    </citation>
    <scope>NUCLEOTIDE SEQUENCE</scope>
    <source>
        <strain evidence="3">CHK181-108</strain>
    </source>
</reference>
<dbReference type="Gene3D" id="3.80.10.10">
    <property type="entry name" value="Ribonuclease Inhibitor"/>
    <property type="match status" value="1"/>
</dbReference>
<accession>A0A9D1H196</accession>
<dbReference type="Gene3D" id="3.30.457.10">
    <property type="entry name" value="Copper amine oxidase-like, N-terminal domain"/>
    <property type="match status" value="1"/>
</dbReference>
<evidence type="ECO:0000313" key="3">
    <source>
        <dbReference type="EMBL" id="HIT84413.1"/>
    </source>
</evidence>
<dbReference type="Pfam" id="PF07833">
    <property type="entry name" value="Cu_amine_oxidN1"/>
    <property type="match status" value="1"/>
</dbReference>
<dbReference type="InterPro" id="IPR032675">
    <property type="entry name" value="LRR_dom_sf"/>
</dbReference>
<protein>
    <submittedName>
        <fullName evidence="3">Leucine-rich repeat protein</fullName>
    </submittedName>
</protein>
<evidence type="ECO:0000256" key="1">
    <source>
        <dbReference type="SAM" id="SignalP"/>
    </source>
</evidence>
<dbReference type="AlphaFoldDB" id="A0A9D1H196"/>
<sequence>MKKTAGIILFLLTMLCMSATSFALTDGDWEYQLVEDHSVITQYTGSDENVVIPSALGGVPVTEVTCEKNSDSYFNNGVTKSITFPSSVKVIDKMCYGSDTLETVVLPEGVEEIAENAFTGCKNLKNITLPSTLKEIGGAAFANCSSLTSITLPAALEKLDGGAFLESGLVTADMSACTNLQSMDTGVFRDCEALQTIALPNNLDKITRDMFAGCVSLSDIDIPKTVSLIDFEAFYGCTSLKSVILPTSLNELGRYAFRECSQLEEVIIPYGTVKVDAAFQRCPALKAVYVPDSVIYFSLDILQGSSNAIIYCTSGSEAAEVCREHDISFLTDSSVNTAINVLYNGKRMSFDKYGKNPEVINDRTLVPLRSIFESMNATVDWDGTTNTVTSTRGDVTMTITIGAQEIYKNGEAIPVDVPAQLINGFTMVPVRFIAEAFDASVDWNGNGNIVYINE</sequence>
<reference evidence="3" key="2">
    <citation type="journal article" date="2021" name="PeerJ">
        <title>Extensive microbial diversity within the chicken gut microbiome revealed by metagenomics and culture.</title>
        <authorList>
            <person name="Gilroy R."/>
            <person name="Ravi A."/>
            <person name="Getino M."/>
            <person name="Pursley I."/>
            <person name="Horton D.L."/>
            <person name="Alikhan N.F."/>
            <person name="Baker D."/>
            <person name="Gharbi K."/>
            <person name="Hall N."/>
            <person name="Watson M."/>
            <person name="Adriaenssens E.M."/>
            <person name="Foster-Nyarko E."/>
            <person name="Jarju S."/>
            <person name="Secka A."/>
            <person name="Antonio M."/>
            <person name="Oren A."/>
            <person name="Chaudhuri R.R."/>
            <person name="La Ragione R."/>
            <person name="Hildebrand F."/>
            <person name="Pallen M.J."/>
        </authorList>
    </citation>
    <scope>NUCLEOTIDE SEQUENCE</scope>
    <source>
        <strain evidence="3">CHK181-108</strain>
    </source>
</reference>
<dbReference type="Proteomes" id="UP000824165">
    <property type="component" value="Unassembled WGS sequence"/>
</dbReference>
<evidence type="ECO:0000259" key="2">
    <source>
        <dbReference type="Pfam" id="PF07833"/>
    </source>
</evidence>
<dbReference type="InterPro" id="IPR036582">
    <property type="entry name" value="Mao_N_sf"/>
</dbReference>
<feature type="signal peptide" evidence="1">
    <location>
        <begin position="1"/>
        <end position="23"/>
    </location>
</feature>
<dbReference type="InterPro" id="IPR012854">
    <property type="entry name" value="Cu_amine_oxidase-like_N"/>
</dbReference>